<dbReference type="AlphaFoldDB" id="A0A8C8RSQ3"/>
<sequence>LFFSKFFSKLLLLFQNYFQNLDNSHWMGKLFPDQLSNCPPTFSVSGTCRDGLLICCKR</sequence>
<dbReference type="Ensembl" id="ENSPCET00000009839.1">
    <property type="protein sequence ID" value="ENSPCEP00000009512.1"/>
    <property type="gene ID" value="ENSPCEG00000007586.1"/>
</dbReference>
<organism evidence="1 2">
    <name type="scientific">Pelusios castaneus</name>
    <name type="common">West African mud turtle</name>
    <dbReference type="NCBI Taxonomy" id="367368"/>
    <lineage>
        <taxon>Eukaryota</taxon>
        <taxon>Metazoa</taxon>
        <taxon>Chordata</taxon>
        <taxon>Craniata</taxon>
        <taxon>Vertebrata</taxon>
        <taxon>Euteleostomi</taxon>
        <taxon>Archelosauria</taxon>
        <taxon>Testudinata</taxon>
        <taxon>Testudines</taxon>
        <taxon>Pleurodira</taxon>
        <taxon>Pelomedusidae</taxon>
        <taxon>Pelusios</taxon>
    </lineage>
</organism>
<keyword evidence="2" id="KW-1185">Reference proteome</keyword>
<name>A0A8C8RSQ3_9SAUR</name>
<proteinExistence type="predicted"/>
<dbReference type="Proteomes" id="UP000694393">
    <property type="component" value="Unplaced"/>
</dbReference>
<reference evidence="1" key="2">
    <citation type="submission" date="2025-09" db="UniProtKB">
        <authorList>
            <consortium name="Ensembl"/>
        </authorList>
    </citation>
    <scope>IDENTIFICATION</scope>
</reference>
<reference evidence="1" key="1">
    <citation type="submission" date="2025-08" db="UniProtKB">
        <authorList>
            <consortium name="Ensembl"/>
        </authorList>
    </citation>
    <scope>IDENTIFICATION</scope>
</reference>
<protein>
    <submittedName>
        <fullName evidence="1">Uncharacterized protein</fullName>
    </submittedName>
</protein>
<accession>A0A8C8RSQ3</accession>
<evidence type="ECO:0000313" key="1">
    <source>
        <dbReference type="Ensembl" id="ENSPCEP00000009512.1"/>
    </source>
</evidence>
<evidence type="ECO:0000313" key="2">
    <source>
        <dbReference type="Proteomes" id="UP000694393"/>
    </source>
</evidence>